<keyword evidence="6" id="KW-0540">Nuclease</keyword>
<dbReference type="EC" id="2.7.7.7" evidence="1"/>
<evidence type="ECO:0000256" key="4">
    <source>
        <dbReference type="SAM" id="MobiDB-lite"/>
    </source>
</evidence>
<evidence type="ECO:0000256" key="1">
    <source>
        <dbReference type="ARBA" id="ARBA00012417"/>
    </source>
</evidence>
<protein>
    <recommendedName>
        <fullName evidence="1">DNA-directed DNA polymerase</fullName>
        <ecNumber evidence="1">2.7.7.7</ecNumber>
    </recommendedName>
</protein>
<dbReference type="Gene3D" id="1.10.150.20">
    <property type="entry name" value="5' to 3' exonuclease, C-terminal subdomain"/>
    <property type="match status" value="1"/>
</dbReference>
<comment type="caution">
    <text evidence="6">The sequence shown here is derived from an EMBL/GenBank/DDBJ whole genome shotgun (WGS) entry which is preliminary data.</text>
</comment>
<evidence type="ECO:0000256" key="3">
    <source>
        <dbReference type="ARBA" id="ARBA00049244"/>
    </source>
</evidence>
<accession>A0ABV8XVA2</accession>
<proteinExistence type="predicted"/>
<keyword evidence="6" id="KW-0269">Exonuclease</keyword>
<organism evidence="6 7">
    <name type="scientific">Citricoccus alkalitolerans</name>
    <dbReference type="NCBI Taxonomy" id="246603"/>
    <lineage>
        <taxon>Bacteria</taxon>
        <taxon>Bacillati</taxon>
        <taxon>Actinomycetota</taxon>
        <taxon>Actinomycetes</taxon>
        <taxon>Micrococcales</taxon>
        <taxon>Micrococcaceae</taxon>
        <taxon>Citricoccus</taxon>
    </lineage>
</organism>
<feature type="domain" description="DNA-directed DNA polymerase family A palm" evidence="5">
    <location>
        <begin position="363"/>
        <end position="574"/>
    </location>
</feature>
<dbReference type="NCBIfam" id="NF011538">
    <property type="entry name" value="PRK14975.1-1"/>
    <property type="match status" value="1"/>
</dbReference>
<dbReference type="SUPFAM" id="SSF56672">
    <property type="entry name" value="DNA/RNA polymerases"/>
    <property type="match status" value="1"/>
</dbReference>
<dbReference type="SMART" id="SM00482">
    <property type="entry name" value="POLAc"/>
    <property type="match status" value="1"/>
</dbReference>
<dbReference type="InterPro" id="IPR002298">
    <property type="entry name" value="DNA_polymerase_A"/>
</dbReference>
<dbReference type="CDD" id="cd06444">
    <property type="entry name" value="DNA_pol_A"/>
    <property type="match status" value="1"/>
</dbReference>
<dbReference type="GO" id="GO:0004527">
    <property type="term" value="F:exonuclease activity"/>
    <property type="evidence" value="ECO:0007669"/>
    <property type="project" value="UniProtKB-KW"/>
</dbReference>
<evidence type="ECO:0000313" key="7">
    <source>
        <dbReference type="Proteomes" id="UP001595965"/>
    </source>
</evidence>
<dbReference type="Proteomes" id="UP001595965">
    <property type="component" value="Unassembled WGS sequence"/>
</dbReference>
<evidence type="ECO:0000313" key="6">
    <source>
        <dbReference type="EMBL" id="MFC4428225.1"/>
    </source>
</evidence>
<dbReference type="RefSeq" id="WP_344230476.1">
    <property type="nucleotide sequence ID" value="NZ_BAAALH010000002.1"/>
</dbReference>
<feature type="region of interest" description="Disordered" evidence="4">
    <location>
        <begin position="1"/>
        <end position="40"/>
    </location>
</feature>
<dbReference type="InterPro" id="IPR043502">
    <property type="entry name" value="DNA/RNA_pol_sf"/>
</dbReference>
<sequence>MHIVLGPAPDPAPGPHSGPSSQPGQDRQSERPGPSGRPWRWLPVVVDDGRLEFLPPVTAAALPDLVRALPARLGLDPETVRWVFASVARDYRPLLEAGVEIGRCWDLGLCQRILTTSTSTSSATPYSPTVPVPVLDPEPWAAEPPPAARADQGTFFDLPSASLRGQDTPAAPELARELVAQLDAVAESRHRHRLMLLLAAESQGALIAAEILHEGLPWRRDLHERMLAEELGPRPAEGQRPLLLQNLAEDIAVTLGVPGLNPDSPQDLLRGLNLAGIRVASTRAWDLKAWAAEGGADSQRRSGLISGVLEYKRLYRLWTANGWHWLDEWVRDGRFHPAYSVGGVVTGRWAAHGGGAMQIPAVVRDAVRADPGHLLTVADASQVEPRILAAMSGDRALAEAGSGHDLYLAVAEQGRRAGSELGERSRAKVALLGAMYGATTGDSAALMPHLRRLFPEAIGLLERAARRGEEGGQVSTWLGRTSPPAAPEWLEVTGNMATAEAESRARTARRSAGRFTRNFVIQGTAAEWALCWMGEIRRRLRAGTATANGSLRPLQTRLVFFVHDEVVLHGPAEEAPAVHQIVTEAAQAAGRLLFGAAPVGFPLSISAAESYATAH</sequence>
<comment type="catalytic activity">
    <reaction evidence="3">
        <text>DNA(n) + a 2'-deoxyribonucleoside 5'-triphosphate = DNA(n+1) + diphosphate</text>
        <dbReference type="Rhea" id="RHEA:22508"/>
        <dbReference type="Rhea" id="RHEA-COMP:17339"/>
        <dbReference type="Rhea" id="RHEA-COMP:17340"/>
        <dbReference type="ChEBI" id="CHEBI:33019"/>
        <dbReference type="ChEBI" id="CHEBI:61560"/>
        <dbReference type="ChEBI" id="CHEBI:173112"/>
        <dbReference type="EC" id="2.7.7.7"/>
    </reaction>
</comment>
<keyword evidence="7" id="KW-1185">Reference proteome</keyword>
<dbReference type="PANTHER" id="PTHR10133:SF27">
    <property type="entry name" value="DNA POLYMERASE NU"/>
    <property type="match status" value="1"/>
</dbReference>
<dbReference type="InterPro" id="IPR001098">
    <property type="entry name" value="DNA-dir_DNA_pol_A_palm_dom"/>
</dbReference>
<dbReference type="PANTHER" id="PTHR10133">
    <property type="entry name" value="DNA POLYMERASE I"/>
    <property type="match status" value="1"/>
</dbReference>
<keyword evidence="6" id="KW-0378">Hydrolase</keyword>
<keyword evidence="2" id="KW-0235">DNA replication</keyword>
<feature type="compositionally biased region" description="Low complexity" evidence="4">
    <location>
        <begin position="17"/>
        <end position="26"/>
    </location>
</feature>
<evidence type="ECO:0000256" key="2">
    <source>
        <dbReference type="ARBA" id="ARBA00022705"/>
    </source>
</evidence>
<reference evidence="7" key="1">
    <citation type="journal article" date="2019" name="Int. J. Syst. Evol. Microbiol.">
        <title>The Global Catalogue of Microorganisms (GCM) 10K type strain sequencing project: providing services to taxonomists for standard genome sequencing and annotation.</title>
        <authorList>
            <consortium name="The Broad Institute Genomics Platform"/>
            <consortium name="The Broad Institute Genome Sequencing Center for Infectious Disease"/>
            <person name="Wu L."/>
            <person name="Ma J."/>
        </authorList>
    </citation>
    <scope>NUCLEOTIDE SEQUENCE [LARGE SCALE GENOMIC DNA]</scope>
    <source>
        <strain evidence="7">CGMCC 1.12125</strain>
    </source>
</reference>
<gene>
    <name evidence="6" type="ORF">ACFO0K_00850</name>
</gene>
<dbReference type="EMBL" id="JBHSEN010000001">
    <property type="protein sequence ID" value="MFC4428225.1"/>
    <property type="molecule type" value="Genomic_DNA"/>
</dbReference>
<dbReference type="Pfam" id="PF00476">
    <property type="entry name" value="DNA_pol_A"/>
    <property type="match status" value="1"/>
</dbReference>
<dbReference type="Gene3D" id="3.30.70.370">
    <property type="match status" value="1"/>
</dbReference>
<name>A0ABV8XVA2_9MICC</name>
<evidence type="ECO:0000259" key="5">
    <source>
        <dbReference type="SMART" id="SM00482"/>
    </source>
</evidence>